<proteinExistence type="predicted"/>
<dbReference type="AlphaFoldDB" id="A0A7H9CHV1"/>
<dbReference type="InterPro" id="IPR050595">
    <property type="entry name" value="Bact_response_regulator"/>
</dbReference>
<dbReference type="RefSeq" id="WP_178696972.1">
    <property type="nucleotide sequence ID" value="NZ_CP049075.1"/>
</dbReference>
<feature type="domain" description="Response regulatory" evidence="6">
    <location>
        <begin position="5"/>
        <end position="121"/>
    </location>
</feature>
<dbReference type="Pfam" id="PF00072">
    <property type="entry name" value="Response_reg"/>
    <property type="match status" value="1"/>
</dbReference>
<sequence length="125" mass="13742">MKDLRILLLEPNAAAKKLETIMLSKIPGVKEVLAMPNGIAGLKILYEDYGISLIVSCVHMPLMNGFELIRNLADSGMLSIPVIMISNDISMHEQVMQAGAYEFLTKPLSQDRLAEAIERAASMLL</sequence>
<gene>
    <name evidence="7" type="ORF">CINF_0281</name>
</gene>
<dbReference type="InterPro" id="IPR011006">
    <property type="entry name" value="CheY-like_superfamily"/>
</dbReference>
<keyword evidence="8" id="KW-1185">Reference proteome</keyword>
<dbReference type="PANTHER" id="PTHR44591:SF3">
    <property type="entry name" value="RESPONSE REGULATORY DOMAIN-CONTAINING PROTEIN"/>
    <property type="match status" value="1"/>
</dbReference>
<dbReference type="PANTHER" id="PTHR44591">
    <property type="entry name" value="STRESS RESPONSE REGULATOR PROTEIN 1"/>
    <property type="match status" value="1"/>
</dbReference>
<dbReference type="GO" id="GO:0000160">
    <property type="term" value="P:phosphorelay signal transduction system"/>
    <property type="evidence" value="ECO:0007669"/>
    <property type="project" value="InterPro"/>
</dbReference>
<comment type="caution">
    <text evidence="5">Lacks conserved residue(s) required for the propagation of feature annotation.</text>
</comment>
<dbReference type="SMART" id="SM00448">
    <property type="entry name" value="REC"/>
    <property type="match status" value="1"/>
</dbReference>
<reference evidence="7 8" key="1">
    <citation type="submission" date="2020-02" db="EMBL/GenBank/DDBJ databases">
        <title>Complete genome sequence of the novel Campylobacter species Candidatus Campylobacter infans.</title>
        <authorList>
            <person name="Duim B."/>
            <person name="Zomer A."/>
            <person name="van der Graaf L."/>
            <person name="Wagenaar J."/>
        </authorList>
    </citation>
    <scope>NUCLEOTIDE SEQUENCE [LARGE SCALE GENOMIC DNA]</scope>
    <source>
        <strain evidence="7 8">19S00001</strain>
    </source>
</reference>
<organism evidence="7 8">
    <name type="scientific">Candidatus Campylobacter infans</name>
    <dbReference type="NCBI Taxonomy" id="2561898"/>
    <lineage>
        <taxon>Bacteria</taxon>
        <taxon>Pseudomonadati</taxon>
        <taxon>Campylobacterota</taxon>
        <taxon>Epsilonproteobacteria</taxon>
        <taxon>Campylobacterales</taxon>
        <taxon>Campylobacteraceae</taxon>
        <taxon>Campylobacter</taxon>
    </lineage>
</organism>
<evidence type="ECO:0000313" key="8">
    <source>
        <dbReference type="Proteomes" id="UP000509414"/>
    </source>
</evidence>
<accession>A0A7H9CHV1</accession>
<evidence type="ECO:0000256" key="2">
    <source>
        <dbReference type="ARBA" id="ARBA00022500"/>
    </source>
</evidence>
<evidence type="ECO:0000256" key="5">
    <source>
        <dbReference type="PROSITE-ProRule" id="PRU00169"/>
    </source>
</evidence>
<dbReference type="InterPro" id="IPR001789">
    <property type="entry name" value="Sig_transdc_resp-reg_receiver"/>
</dbReference>
<evidence type="ECO:0000259" key="6">
    <source>
        <dbReference type="PROSITE" id="PS50110"/>
    </source>
</evidence>
<dbReference type="GO" id="GO:0097588">
    <property type="term" value="P:archaeal or bacterial-type flagellum-dependent cell motility"/>
    <property type="evidence" value="ECO:0007669"/>
    <property type="project" value="UniProtKB-KW"/>
</dbReference>
<dbReference type="SUPFAM" id="SSF52172">
    <property type="entry name" value="CheY-like"/>
    <property type="match status" value="1"/>
</dbReference>
<dbReference type="EMBL" id="CP049075">
    <property type="protein sequence ID" value="QLI04828.1"/>
    <property type="molecule type" value="Genomic_DNA"/>
</dbReference>
<dbReference type="PROSITE" id="PS50110">
    <property type="entry name" value="RESPONSE_REGULATORY"/>
    <property type="match status" value="1"/>
</dbReference>
<evidence type="ECO:0000313" key="7">
    <source>
        <dbReference type="EMBL" id="QLI04828.1"/>
    </source>
</evidence>
<dbReference type="Gene3D" id="3.40.50.2300">
    <property type="match status" value="1"/>
</dbReference>
<protein>
    <submittedName>
        <fullName evidence="7">Response regulator receiver domain-containing protein</fullName>
    </submittedName>
</protein>
<evidence type="ECO:0000256" key="4">
    <source>
        <dbReference type="ARBA" id="ARBA00022779"/>
    </source>
</evidence>
<name>A0A7H9CHV1_9BACT</name>
<keyword evidence="2" id="KW-0145">Chemotaxis</keyword>
<evidence type="ECO:0000256" key="1">
    <source>
        <dbReference type="ARBA" id="ARBA00001946"/>
    </source>
</evidence>
<dbReference type="Proteomes" id="UP000509414">
    <property type="component" value="Chromosome"/>
</dbReference>
<keyword evidence="4" id="KW-0283">Flagellar rotation</keyword>
<dbReference type="GO" id="GO:0006935">
    <property type="term" value="P:chemotaxis"/>
    <property type="evidence" value="ECO:0007669"/>
    <property type="project" value="UniProtKB-KW"/>
</dbReference>
<dbReference type="KEGG" id="cinf:CINF_0281"/>
<evidence type="ECO:0000256" key="3">
    <source>
        <dbReference type="ARBA" id="ARBA00022553"/>
    </source>
</evidence>
<keyword evidence="3" id="KW-0597">Phosphoprotein</keyword>
<comment type="cofactor">
    <cofactor evidence="1">
        <name>Mg(2+)</name>
        <dbReference type="ChEBI" id="CHEBI:18420"/>
    </cofactor>
</comment>